<reference evidence="1 2" key="1">
    <citation type="submission" date="2018-11" db="EMBL/GenBank/DDBJ databases">
        <authorList>
            <consortium name="Pathogen Informatics"/>
        </authorList>
    </citation>
    <scope>NUCLEOTIDE SEQUENCE [LARGE SCALE GENOMIC DNA]</scope>
</reference>
<proteinExistence type="predicted"/>
<name>A0A3P6NZP8_ANISI</name>
<dbReference type="EMBL" id="UYRR01013133">
    <property type="protein sequence ID" value="VDK26667.1"/>
    <property type="molecule type" value="Genomic_DNA"/>
</dbReference>
<dbReference type="Proteomes" id="UP000267096">
    <property type="component" value="Unassembled WGS sequence"/>
</dbReference>
<evidence type="ECO:0000313" key="2">
    <source>
        <dbReference type="Proteomes" id="UP000267096"/>
    </source>
</evidence>
<accession>A0A3P6NZP8</accession>
<dbReference type="AlphaFoldDB" id="A0A3P6NZP8"/>
<protein>
    <submittedName>
        <fullName evidence="1">Uncharacterized protein</fullName>
    </submittedName>
</protein>
<gene>
    <name evidence="1" type="ORF">ASIM_LOCUS6198</name>
</gene>
<keyword evidence="2" id="KW-1185">Reference proteome</keyword>
<sequence length="32" mass="3654">MDDEPGSDGKLKELTNPIDKLYNMQATYFAFT</sequence>
<organism evidence="1 2">
    <name type="scientific">Anisakis simplex</name>
    <name type="common">Herring worm</name>
    <dbReference type="NCBI Taxonomy" id="6269"/>
    <lineage>
        <taxon>Eukaryota</taxon>
        <taxon>Metazoa</taxon>
        <taxon>Ecdysozoa</taxon>
        <taxon>Nematoda</taxon>
        <taxon>Chromadorea</taxon>
        <taxon>Rhabditida</taxon>
        <taxon>Spirurina</taxon>
        <taxon>Ascaridomorpha</taxon>
        <taxon>Ascaridoidea</taxon>
        <taxon>Anisakidae</taxon>
        <taxon>Anisakis</taxon>
        <taxon>Anisakis simplex complex</taxon>
    </lineage>
</organism>
<evidence type="ECO:0000313" key="1">
    <source>
        <dbReference type="EMBL" id="VDK26667.1"/>
    </source>
</evidence>